<dbReference type="EMBL" id="JAVRRT010000006">
    <property type="protein sequence ID" value="KAK5171011.1"/>
    <property type="molecule type" value="Genomic_DNA"/>
</dbReference>
<reference evidence="2 3" key="1">
    <citation type="submission" date="2023-08" db="EMBL/GenBank/DDBJ databases">
        <title>Black Yeasts Isolated from many extreme environments.</title>
        <authorList>
            <person name="Coleine C."/>
            <person name="Stajich J.E."/>
            <person name="Selbmann L."/>
        </authorList>
    </citation>
    <scope>NUCLEOTIDE SEQUENCE [LARGE SCALE GENOMIC DNA]</scope>
    <source>
        <strain evidence="2 3">CCFEE 5935</strain>
    </source>
</reference>
<sequence>MVKRVRIPTLERLDTSRFKLASFRNILLSPAVLILVATYFSYQGALWYFRNHIFWREPHGEFFNDEHVYDLGYSRERQRDAADFLAQAANDSASSPTHAYGPLLCAGIATVKRRTDYLNGTIGTMFATLTPEERGAMEVRLTFVSAHPEDHPDWDQGWLNLVDFHGGYNVTETEMEQLRTWEADDKWIQWKGVWDYTYLLLDCYERSNAPYIAVFEDDIIFAEGWMSKTLKALAELREMSIEWLYLRLFYTETFHVFWKKRDFFHHYRGVAHGTGAGATAFMLLLLRGCSRTVQRRIYNDASTTGRCWSSLALPVPKHSLKGTGLTRMDAACCTQALVFPRSQVLDVIDYLLERERGQTDLMIEKYADELGIARFAVEPQQVQHVGVKSSRGGSKKTVWAHLFETYNGEALREEHVRMAKGGRTWRPQDDGLSDVL</sequence>
<dbReference type="GO" id="GO:0016757">
    <property type="term" value="F:glycosyltransferase activity"/>
    <property type="evidence" value="ECO:0007669"/>
    <property type="project" value="InterPro"/>
</dbReference>
<protein>
    <submittedName>
        <fullName evidence="2">Uncharacterized protein</fullName>
    </submittedName>
</protein>
<evidence type="ECO:0000313" key="2">
    <source>
        <dbReference type="EMBL" id="KAK5171011.1"/>
    </source>
</evidence>
<dbReference type="RefSeq" id="XP_064660039.1">
    <property type="nucleotide sequence ID" value="XM_064801409.1"/>
</dbReference>
<dbReference type="GO" id="GO:0006506">
    <property type="term" value="P:GPI anchor biosynthetic process"/>
    <property type="evidence" value="ECO:0007669"/>
    <property type="project" value="InterPro"/>
</dbReference>
<dbReference type="GO" id="GO:0000139">
    <property type="term" value="C:Golgi membrane"/>
    <property type="evidence" value="ECO:0007669"/>
    <property type="project" value="InterPro"/>
</dbReference>
<dbReference type="GeneID" id="89925501"/>
<keyword evidence="1" id="KW-0472">Membrane</keyword>
<dbReference type="PANTHER" id="PTHR31410">
    <property type="entry name" value="TRANSMEMBRANE PROTEIN 246"/>
    <property type="match status" value="1"/>
</dbReference>
<keyword evidence="1" id="KW-0812">Transmembrane</keyword>
<dbReference type="AlphaFoldDB" id="A0AAV9PBZ8"/>
<proteinExistence type="predicted"/>
<dbReference type="PANTHER" id="PTHR31410:SF1">
    <property type="entry name" value="POST-GPI ATTACHMENT TO PROTEINS FACTOR 4"/>
    <property type="match status" value="1"/>
</dbReference>
<comment type="caution">
    <text evidence="2">The sequence shown here is derived from an EMBL/GenBank/DDBJ whole genome shotgun (WGS) entry which is preliminary data.</text>
</comment>
<organism evidence="2 3">
    <name type="scientific">Saxophila tyrrhenica</name>
    <dbReference type="NCBI Taxonomy" id="1690608"/>
    <lineage>
        <taxon>Eukaryota</taxon>
        <taxon>Fungi</taxon>
        <taxon>Dikarya</taxon>
        <taxon>Ascomycota</taxon>
        <taxon>Pezizomycotina</taxon>
        <taxon>Dothideomycetes</taxon>
        <taxon>Dothideomycetidae</taxon>
        <taxon>Mycosphaerellales</taxon>
        <taxon>Extremaceae</taxon>
        <taxon>Saxophila</taxon>
    </lineage>
</organism>
<dbReference type="Proteomes" id="UP001337655">
    <property type="component" value="Unassembled WGS sequence"/>
</dbReference>
<accession>A0AAV9PBZ8</accession>
<evidence type="ECO:0000256" key="1">
    <source>
        <dbReference type="SAM" id="Phobius"/>
    </source>
</evidence>
<evidence type="ECO:0000313" key="3">
    <source>
        <dbReference type="Proteomes" id="UP001337655"/>
    </source>
</evidence>
<keyword evidence="1" id="KW-1133">Transmembrane helix</keyword>
<name>A0AAV9PBZ8_9PEZI</name>
<gene>
    <name evidence="2" type="ORF">LTR77_004155</name>
</gene>
<dbReference type="CDD" id="cd22189">
    <property type="entry name" value="PGAP4-like_fungal"/>
    <property type="match status" value="1"/>
</dbReference>
<dbReference type="InterPro" id="IPR029675">
    <property type="entry name" value="PGAP4"/>
</dbReference>
<feature type="transmembrane region" description="Helical" evidence="1">
    <location>
        <begin position="21"/>
        <end position="42"/>
    </location>
</feature>
<keyword evidence="3" id="KW-1185">Reference proteome</keyword>